<comment type="similarity">
    <text evidence="1">Belongs to the LysR transcriptional regulatory family.</text>
</comment>
<dbReference type="InterPro" id="IPR036388">
    <property type="entry name" value="WH-like_DNA-bd_sf"/>
</dbReference>
<keyword evidence="3" id="KW-0238">DNA-binding</keyword>
<organism evidence="6 7">
    <name type="scientific">Streptantibioticus ferralitis</name>
    <dbReference type="NCBI Taxonomy" id="236510"/>
    <lineage>
        <taxon>Bacteria</taxon>
        <taxon>Bacillati</taxon>
        <taxon>Actinomycetota</taxon>
        <taxon>Actinomycetes</taxon>
        <taxon>Kitasatosporales</taxon>
        <taxon>Streptomycetaceae</taxon>
        <taxon>Streptantibioticus</taxon>
    </lineage>
</organism>
<evidence type="ECO:0000256" key="2">
    <source>
        <dbReference type="ARBA" id="ARBA00023015"/>
    </source>
</evidence>
<protein>
    <submittedName>
        <fullName evidence="6">LysR family transcriptional regulator</fullName>
    </submittedName>
</protein>
<dbReference type="InterPro" id="IPR036390">
    <property type="entry name" value="WH_DNA-bd_sf"/>
</dbReference>
<accession>A0ABT5YYB0</accession>
<dbReference type="InterPro" id="IPR000847">
    <property type="entry name" value="LysR_HTH_N"/>
</dbReference>
<dbReference type="PANTHER" id="PTHR30346">
    <property type="entry name" value="TRANSCRIPTIONAL DUAL REGULATOR HCAR-RELATED"/>
    <property type="match status" value="1"/>
</dbReference>
<gene>
    <name evidence="6" type="ORF">P2L57_12010</name>
</gene>
<evidence type="ECO:0000313" key="6">
    <source>
        <dbReference type="EMBL" id="MDF2256434.1"/>
    </source>
</evidence>
<dbReference type="CDD" id="cd08414">
    <property type="entry name" value="PBP2_LTTR_aromatics_like"/>
    <property type="match status" value="1"/>
</dbReference>
<dbReference type="Proteomes" id="UP001220022">
    <property type="component" value="Unassembled WGS sequence"/>
</dbReference>
<evidence type="ECO:0000256" key="3">
    <source>
        <dbReference type="ARBA" id="ARBA00023125"/>
    </source>
</evidence>
<dbReference type="Gene3D" id="3.40.190.10">
    <property type="entry name" value="Periplasmic binding protein-like II"/>
    <property type="match status" value="2"/>
</dbReference>
<dbReference type="SUPFAM" id="SSF53850">
    <property type="entry name" value="Periplasmic binding protein-like II"/>
    <property type="match status" value="1"/>
</dbReference>
<dbReference type="PROSITE" id="PS50931">
    <property type="entry name" value="HTH_LYSR"/>
    <property type="match status" value="1"/>
</dbReference>
<dbReference type="SUPFAM" id="SSF46785">
    <property type="entry name" value="Winged helix' DNA-binding domain"/>
    <property type="match status" value="1"/>
</dbReference>
<evidence type="ECO:0000259" key="5">
    <source>
        <dbReference type="PROSITE" id="PS50931"/>
    </source>
</evidence>
<dbReference type="PRINTS" id="PR00039">
    <property type="entry name" value="HTHLYSR"/>
</dbReference>
<dbReference type="RefSeq" id="WP_275812540.1">
    <property type="nucleotide sequence ID" value="NZ_BAAANM010000004.1"/>
</dbReference>
<dbReference type="EMBL" id="JARHTQ010000006">
    <property type="protein sequence ID" value="MDF2256434.1"/>
    <property type="molecule type" value="Genomic_DNA"/>
</dbReference>
<keyword evidence="4" id="KW-0804">Transcription</keyword>
<reference evidence="6 7" key="1">
    <citation type="submission" date="2023-03" db="EMBL/GenBank/DDBJ databases">
        <title>Draft genome sequence of type strain Streptomyces ferralitis JCM 14344.</title>
        <authorList>
            <person name="Klaysubun C."/>
            <person name="Duangmal K."/>
        </authorList>
    </citation>
    <scope>NUCLEOTIDE SEQUENCE [LARGE SCALE GENOMIC DNA]</scope>
    <source>
        <strain evidence="6 7">JCM 14344</strain>
    </source>
</reference>
<dbReference type="Pfam" id="PF00126">
    <property type="entry name" value="HTH_1"/>
    <property type="match status" value="1"/>
</dbReference>
<feature type="domain" description="HTH lysR-type" evidence="5">
    <location>
        <begin position="1"/>
        <end position="58"/>
    </location>
</feature>
<evidence type="ECO:0000313" key="7">
    <source>
        <dbReference type="Proteomes" id="UP001220022"/>
    </source>
</evidence>
<keyword evidence="7" id="KW-1185">Reference proteome</keyword>
<dbReference type="PANTHER" id="PTHR30346:SF0">
    <property type="entry name" value="HCA OPERON TRANSCRIPTIONAL ACTIVATOR HCAR"/>
    <property type="match status" value="1"/>
</dbReference>
<dbReference type="Pfam" id="PF03466">
    <property type="entry name" value="LysR_substrate"/>
    <property type="match status" value="1"/>
</dbReference>
<sequence length="306" mass="33375">MEIRQLQYFTAVAEEMHFGRAAERLHIGQPAVSQLIRRLEREVGVELFDRSPRHVRLTPAGTRLLPEARAVLAAVARARAAVAEHAAVQEHSVRIGTSTGMGERLDDVLTAFSQLVPQAGVELRYTPTRDRLEQVAEGGLDAAFVRGEQEEDERLRIVPVWQEPLVAVLPAAHPLAARAELPMDELAALPLRLTPRWNNPPLVDLVRSACRDAGFEPVPGPPSTALQDTLAAIGSGTPMWTVVYAAHAAQLRAPRVAFVPFRAPGLTITMGLALHRVRPTRHAEALLDACAQARTRHEGRPFPAGA</sequence>
<dbReference type="Gene3D" id="1.10.10.10">
    <property type="entry name" value="Winged helix-like DNA-binding domain superfamily/Winged helix DNA-binding domain"/>
    <property type="match status" value="1"/>
</dbReference>
<proteinExistence type="inferred from homology"/>
<dbReference type="InterPro" id="IPR005119">
    <property type="entry name" value="LysR_subst-bd"/>
</dbReference>
<name>A0ABT5YYB0_9ACTN</name>
<evidence type="ECO:0000256" key="1">
    <source>
        <dbReference type="ARBA" id="ARBA00009437"/>
    </source>
</evidence>
<comment type="caution">
    <text evidence="6">The sequence shown here is derived from an EMBL/GenBank/DDBJ whole genome shotgun (WGS) entry which is preliminary data.</text>
</comment>
<keyword evidence="2" id="KW-0805">Transcription regulation</keyword>
<evidence type="ECO:0000256" key="4">
    <source>
        <dbReference type="ARBA" id="ARBA00023163"/>
    </source>
</evidence>